<gene>
    <name evidence="1" type="ORF">COY93_01975</name>
</gene>
<dbReference type="AlphaFoldDB" id="A0A2M7QA68"/>
<protein>
    <submittedName>
        <fullName evidence="1">Uncharacterized protein</fullName>
    </submittedName>
</protein>
<organism evidence="1 2">
    <name type="scientific">Candidatus Uhrbacteria bacterium CG_4_10_14_0_8_um_filter_58_22</name>
    <dbReference type="NCBI Taxonomy" id="1975029"/>
    <lineage>
        <taxon>Bacteria</taxon>
        <taxon>Candidatus Uhriibacteriota</taxon>
    </lineage>
</organism>
<evidence type="ECO:0000313" key="1">
    <source>
        <dbReference type="EMBL" id="PIY62857.1"/>
    </source>
</evidence>
<proteinExistence type="predicted"/>
<dbReference type="EMBL" id="PFLC01000026">
    <property type="protein sequence ID" value="PIY62857.1"/>
    <property type="molecule type" value="Genomic_DNA"/>
</dbReference>
<name>A0A2M7QA68_9BACT</name>
<accession>A0A2M7QA68</accession>
<comment type="caution">
    <text evidence="1">The sequence shown here is derived from an EMBL/GenBank/DDBJ whole genome shotgun (WGS) entry which is preliminary data.</text>
</comment>
<dbReference type="Proteomes" id="UP000230973">
    <property type="component" value="Unassembled WGS sequence"/>
</dbReference>
<evidence type="ECO:0000313" key="2">
    <source>
        <dbReference type="Proteomes" id="UP000230973"/>
    </source>
</evidence>
<sequence>MRSQAPKMILTVLLTAVIVGGGVFLWQQSLFTAKETPQPIVVTENCDKVDGLAQELRLSEEQVGNLQDQLLETKVKLAAFANPSGRQLPVFRLGDSDTFVLVRKLPDGPNSVLNVDIYDQFKDLEYSSTGNVSLDLNSISYLYREEMSADIRLDVVGLDGSRLVLWETGADNSPGPCFDSWLAEGLTYLDLNEESPTRKPYQAPQSMLDEVRIEVDRCLAGLAG</sequence>
<reference evidence="2" key="1">
    <citation type="submission" date="2017-09" db="EMBL/GenBank/DDBJ databases">
        <title>Depth-based differentiation of microbial function through sediment-hosted aquifers and enrichment of novel symbionts in the deep terrestrial subsurface.</title>
        <authorList>
            <person name="Probst A.J."/>
            <person name="Ladd B."/>
            <person name="Jarett J.K."/>
            <person name="Geller-Mcgrath D.E."/>
            <person name="Sieber C.M.K."/>
            <person name="Emerson J.B."/>
            <person name="Anantharaman K."/>
            <person name="Thomas B.C."/>
            <person name="Malmstrom R."/>
            <person name="Stieglmeier M."/>
            <person name="Klingl A."/>
            <person name="Woyke T."/>
            <person name="Ryan C.M."/>
            <person name="Banfield J.F."/>
        </authorList>
    </citation>
    <scope>NUCLEOTIDE SEQUENCE [LARGE SCALE GENOMIC DNA]</scope>
</reference>